<evidence type="ECO:0000313" key="2">
    <source>
        <dbReference type="Proteomes" id="UP000054270"/>
    </source>
</evidence>
<dbReference type="EMBL" id="KN817529">
    <property type="protein sequence ID" value="KJA26187.1"/>
    <property type="molecule type" value="Genomic_DNA"/>
</dbReference>
<dbReference type="OMA" id="VKIEQWL"/>
<sequence>MHSTFHRYWRSLPKLIATPRTGLRFASTSFLLRVPPPSAPREVPTPLLFVSAGPWDKESTTGMSFLASMLAEKGFTCIETNLTVPDGSKKDSQSMMKDYESELVSTVRLSTIPFPPVIVARASACLIAETYISSNAASGMVLISPPMSNKALEEKNMIPTPLDEFNYEPSFPIAIIATPQQAEHLRQSNRICQNGNVDVISVDGLNDQQTFSELENWLDKLGI</sequence>
<dbReference type="Proteomes" id="UP000054270">
    <property type="component" value="Unassembled WGS sequence"/>
</dbReference>
<accession>A0A0D2LF67</accession>
<name>A0A0D2LF67_HYPSF</name>
<proteinExistence type="predicted"/>
<evidence type="ECO:0000313" key="1">
    <source>
        <dbReference type="EMBL" id="KJA26187.1"/>
    </source>
</evidence>
<gene>
    <name evidence="1" type="ORF">HYPSUDRAFT_37074</name>
</gene>
<reference evidence="2" key="1">
    <citation type="submission" date="2014-04" db="EMBL/GenBank/DDBJ databases">
        <title>Evolutionary Origins and Diversification of the Mycorrhizal Mutualists.</title>
        <authorList>
            <consortium name="DOE Joint Genome Institute"/>
            <consortium name="Mycorrhizal Genomics Consortium"/>
            <person name="Kohler A."/>
            <person name="Kuo A."/>
            <person name="Nagy L.G."/>
            <person name="Floudas D."/>
            <person name="Copeland A."/>
            <person name="Barry K.W."/>
            <person name="Cichocki N."/>
            <person name="Veneault-Fourrey C."/>
            <person name="LaButti K."/>
            <person name="Lindquist E.A."/>
            <person name="Lipzen A."/>
            <person name="Lundell T."/>
            <person name="Morin E."/>
            <person name="Murat C."/>
            <person name="Riley R."/>
            <person name="Ohm R."/>
            <person name="Sun H."/>
            <person name="Tunlid A."/>
            <person name="Henrissat B."/>
            <person name="Grigoriev I.V."/>
            <person name="Hibbett D.S."/>
            <person name="Martin F."/>
        </authorList>
    </citation>
    <scope>NUCLEOTIDE SEQUENCE [LARGE SCALE GENOMIC DNA]</scope>
    <source>
        <strain evidence="2">FD-334 SS-4</strain>
    </source>
</reference>
<dbReference type="OrthoDB" id="3365310at2759"/>
<organism evidence="1 2">
    <name type="scientific">Hypholoma sublateritium (strain FD-334 SS-4)</name>
    <dbReference type="NCBI Taxonomy" id="945553"/>
    <lineage>
        <taxon>Eukaryota</taxon>
        <taxon>Fungi</taxon>
        <taxon>Dikarya</taxon>
        <taxon>Basidiomycota</taxon>
        <taxon>Agaricomycotina</taxon>
        <taxon>Agaricomycetes</taxon>
        <taxon>Agaricomycetidae</taxon>
        <taxon>Agaricales</taxon>
        <taxon>Agaricineae</taxon>
        <taxon>Strophariaceae</taxon>
        <taxon>Hypholoma</taxon>
    </lineage>
</organism>
<protein>
    <submittedName>
        <fullName evidence="1">Uncharacterized protein</fullName>
    </submittedName>
</protein>
<dbReference type="AlphaFoldDB" id="A0A0D2LF67"/>
<keyword evidence="2" id="KW-1185">Reference proteome</keyword>